<evidence type="ECO:0000259" key="9">
    <source>
        <dbReference type="Pfam" id="PF14200"/>
    </source>
</evidence>
<comment type="subcellular location">
    <subcellularLocation>
        <location evidence="2">Endoplasmic reticulum</location>
    </subcellularLocation>
    <subcellularLocation>
        <location evidence="3">Membrane</location>
    </subcellularLocation>
    <subcellularLocation>
        <location evidence="1">Mitochondrion</location>
    </subcellularLocation>
</comment>
<gene>
    <name evidence="10" type="ORF">DBV05_g8983</name>
</gene>
<name>A0A5N5D3T2_9PEZI</name>
<reference evidence="10 11" key="1">
    <citation type="journal article" date="2019" name="Sci. Rep.">
        <title>A multi-omics analysis of the grapevine pathogen Lasiodiplodia theobromae reveals that temperature affects the expression of virulence- and pathogenicity-related genes.</title>
        <authorList>
            <person name="Felix C."/>
            <person name="Meneses R."/>
            <person name="Goncalves M.F.M."/>
            <person name="Tilleman L."/>
            <person name="Duarte A.S."/>
            <person name="Jorrin-Novo J.V."/>
            <person name="Van de Peer Y."/>
            <person name="Deforce D."/>
            <person name="Van Nieuwerburgh F."/>
            <person name="Esteves A.C."/>
            <person name="Alves A."/>
        </authorList>
    </citation>
    <scope>NUCLEOTIDE SEQUENCE [LARGE SCALE GENOMIC DNA]</scope>
    <source>
        <strain evidence="10 11">LA-SOL3</strain>
    </source>
</reference>
<evidence type="ECO:0000313" key="11">
    <source>
        <dbReference type="Proteomes" id="UP000325902"/>
    </source>
</evidence>
<dbReference type="InterPro" id="IPR029058">
    <property type="entry name" value="AB_hydrolase_fold"/>
</dbReference>
<dbReference type="GO" id="GO:0016020">
    <property type="term" value="C:membrane"/>
    <property type="evidence" value="ECO:0007669"/>
    <property type="project" value="UniProtKB-SubCell"/>
</dbReference>
<dbReference type="InterPro" id="IPR035992">
    <property type="entry name" value="Ricin_B-like_lectins"/>
</dbReference>
<dbReference type="EMBL" id="VCHE01000080">
    <property type="protein sequence ID" value="KAB2572339.1"/>
    <property type="molecule type" value="Genomic_DNA"/>
</dbReference>
<comment type="caution">
    <text evidence="10">The sequence shown here is derived from an EMBL/GenBank/DDBJ whole genome shotgun (WGS) entry which is preliminary data.</text>
</comment>
<dbReference type="SUPFAM" id="SSF53474">
    <property type="entry name" value="alpha/beta-Hydrolases"/>
    <property type="match status" value="1"/>
</dbReference>
<dbReference type="OrthoDB" id="1658288at2759"/>
<dbReference type="GO" id="GO:0005783">
    <property type="term" value="C:endoplasmic reticulum"/>
    <property type="evidence" value="ECO:0007669"/>
    <property type="project" value="UniProtKB-SubCell"/>
</dbReference>
<evidence type="ECO:0000256" key="3">
    <source>
        <dbReference type="ARBA" id="ARBA00004370"/>
    </source>
</evidence>
<keyword evidence="6" id="KW-0496">Mitochondrion</keyword>
<evidence type="ECO:0000259" key="8">
    <source>
        <dbReference type="Pfam" id="PF05057"/>
    </source>
</evidence>
<sequence>MPDSNVTFRLRGIPSQYSTKNAVQELVERTLSIHPDTRFDVHSVAANPLEPTSRVATISFQVIPTSLSDRSKKEWVLEPQGDWYSDDIDGWRKPLVFDTHFSGFTPLQSTKQEDCEVDLIALSGLGGHAFGSFKQKNGPFMWLRDALPGDIPTARILIYGYNTTTVQSSSFQNLSDLGRALQTDIREISEPYRPIIFIGHSLGGLVIKQAIAKMSEDRYDQDVSILQSIAAFIFFGVPHQGMAVGSLVPLMGDQPNRALLESLGRNSDLLKRLQRDFDRAFGTEVPKVVSYFETITSPTAIKSEEKARTAQRVYPSDGENVRFRLPEGFRDGAPYTPLRSQGNRLDQTYGQLAMHNDNGWIHFSLEDETSSFTFTEGTKDSSPLPICTHTGNDGIQNNKWPEGEHYEIVPMCAQGMNLSLWRGSHEPGTQVRLYPRKPLRATSLWEIVDAGRGEYHIVSVNSGLYLCAEGFDIRKKIFGDVTGPDKINCRWNILPAGNGCHYITNVDADFYLNVAGSHSHEGSIVILWRPETRPNSQFMFKRAT</sequence>
<dbReference type="Gene3D" id="2.80.10.50">
    <property type="match status" value="1"/>
</dbReference>
<evidence type="ECO:0000313" key="10">
    <source>
        <dbReference type="EMBL" id="KAB2572339.1"/>
    </source>
</evidence>
<protein>
    <submittedName>
        <fullName evidence="10">Agglutinin</fullName>
    </submittedName>
</protein>
<evidence type="ECO:0000256" key="1">
    <source>
        <dbReference type="ARBA" id="ARBA00004173"/>
    </source>
</evidence>
<keyword evidence="11" id="KW-1185">Reference proteome</keyword>
<feature type="domain" description="DUF676" evidence="8">
    <location>
        <begin position="165"/>
        <end position="244"/>
    </location>
</feature>
<dbReference type="InterPro" id="IPR007751">
    <property type="entry name" value="DUF676_lipase-like"/>
</dbReference>
<keyword evidence="5" id="KW-0256">Endoplasmic reticulum</keyword>
<evidence type="ECO:0000256" key="6">
    <source>
        <dbReference type="ARBA" id="ARBA00023128"/>
    </source>
</evidence>
<dbReference type="Pfam" id="PF05057">
    <property type="entry name" value="DUF676"/>
    <property type="match status" value="1"/>
</dbReference>
<evidence type="ECO:0000256" key="2">
    <source>
        <dbReference type="ARBA" id="ARBA00004240"/>
    </source>
</evidence>
<dbReference type="AlphaFoldDB" id="A0A5N5D3T2"/>
<dbReference type="GO" id="GO:0005739">
    <property type="term" value="C:mitochondrion"/>
    <property type="evidence" value="ECO:0007669"/>
    <property type="project" value="UniProtKB-SubCell"/>
</dbReference>
<dbReference type="SUPFAM" id="SSF50370">
    <property type="entry name" value="Ricin B-like lectins"/>
    <property type="match status" value="1"/>
</dbReference>
<evidence type="ECO:0000256" key="7">
    <source>
        <dbReference type="ARBA" id="ARBA00023136"/>
    </source>
</evidence>
<dbReference type="Proteomes" id="UP000325902">
    <property type="component" value="Unassembled WGS sequence"/>
</dbReference>
<dbReference type="Pfam" id="PF14200">
    <property type="entry name" value="RicinB_lectin_2"/>
    <property type="match status" value="1"/>
</dbReference>
<organism evidence="10 11">
    <name type="scientific">Lasiodiplodia theobromae</name>
    <dbReference type="NCBI Taxonomy" id="45133"/>
    <lineage>
        <taxon>Eukaryota</taxon>
        <taxon>Fungi</taxon>
        <taxon>Dikarya</taxon>
        <taxon>Ascomycota</taxon>
        <taxon>Pezizomycotina</taxon>
        <taxon>Dothideomycetes</taxon>
        <taxon>Dothideomycetes incertae sedis</taxon>
        <taxon>Botryosphaeriales</taxon>
        <taxon>Botryosphaeriaceae</taxon>
        <taxon>Lasiodiplodia</taxon>
    </lineage>
</organism>
<feature type="domain" description="Ricin B lectin" evidence="9">
    <location>
        <begin position="444"/>
        <end position="528"/>
    </location>
</feature>
<evidence type="ECO:0000256" key="5">
    <source>
        <dbReference type="ARBA" id="ARBA00022824"/>
    </source>
</evidence>
<dbReference type="CDD" id="cd23426">
    <property type="entry name" value="beta-trefoil_Ricin_SSA"/>
    <property type="match status" value="1"/>
</dbReference>
<proteinExistence type="inferred from homology"/>
<dbReference type="InterPro" id="IPR000772">
    <property type="entry name" value="Ricin_B_lectin"/>
</dbReference>
<dbReference type="PANTHER" id="PTHR48182:SF2">
    <property type="entry name" value="PROTEIN SERAC1"/>
    <property type="match status" value="1"/>
</dbReference>
<evidence type="ECO:0000256" key="4">
    <source>
        <dbReference type="ARBA" id="ARBA00007920"/>
    </source>
</evidence>
<keyword evidence="7" id="KW-0472">Membrane</keyword>
<dbReference type="Gene3D" id="3.40.50.1820">
    <property type="entry name" value="alpha/beta hydrolase"/>
    <property type="match status" value="1"/>
</dbReference>
<dbReference type="PANTHER" id="PTHR48182">
    <property type="entry name" value="PROTEIN SERAC1"/>
    <property type="match status" value="1"/>
</dbReference>
<accession>A0A5N5D3T2</accession>
<dbReference type="InterPro" id="IPR052374">
    <property type="entry name" value="SERAC1"/>
</dbReference>
<comment type="similarity">
    <text evidence="4">Belongs to the putative lipase ROG1 family.</text>
</comment>